<dbReference type="GO" id="GO:0008168">
    <property type="term" value="F:methyltransferase activity"/>
    <property type="evidence" value="ECO:0007669"/>
    <property type="project" value="UniProtKB-KW"/>
</dbReference>
<dbReference type="Gene3D" id="1.20.120.1630">
    <property type="match status" value="1"/>
</dbReference>
<keyword evidence="3" id="KW-0489">Methyltransferase</keyword>
<dbReference type="Pfam" id="PF04191">
    <property type="entry name" value="PEMT"/>
    <property type="match status" value="1"/>
</dbReference>
<keyword evidence="11" id="KW-1208">Phospholipid metabolism</keyword>
<evidence type="ECO:0000256" key="5">
    <source>
        <dbReference type="ARBA" id="ARBA00022692"/>
    </source>
</evidence>
<evidence type="ECO:0000256" key="9">
    <source>
        <dbReference type="ARBA" id="ARBA00023136"/>
    </source>
</evidence>
<reference evidence="13" key="1">
    <citation type="submission" date="2020-11" db="EMBL/GenBank/DDBJ databases">
        <authorList>
            <consortium name="DOE Joint Genome Institute"/>
            <person name="Ahrendt S."/>
            <person name="Riley R."/>
            <person name="Andreopoulos W."/>
            <person name="Labutti K."/>
            <person name="Pangilinan J."/>
            <person name="Ruiz-Duenas F.J."/>
            <person name="Barrasa J.M."/>
            <person name="Sanchez-Garcia M."/>
            <person name="Camarero S."/>
            <person name="Miyauchi S."/>
            <person name="Serrano A."/>
            <person name="Linde D."/>
            <person name="Babiker R."/>
            <person name="Drula E."/>
            <person name="Ayuso-Fernandez I."/>
            <person name="Pacheco R."/>
            <person name="Padilla G."/>
            <person name="Ferreira P."/>
            <person name="Barriuso J."/>
            <person name="Kellner H."/>
            <person name="Castanera R."/>
            <person name="Alfaro M."/>
            <person name="Ramirez L."/>
            <person name="Pisabarro A.G."/>
            <person name="Kuo A."/>
            <person name="Tritt A."/>
            <person name="Lipzen A."/>
            <person name="He G."/>
            <person name="Yan M."/>
            <person name="Ng V."/>
            <person name="Cullen D."/>
            <person name="Martin F."/>
            <person name="Rosso M.-N."/>
            <person name="Henrissat B."/>
            <person name="Hibbett D."/>
            <person name="Martinez A.T."/>
            <person name="Grigoriev I.V."/>
        </authorList>
    </citation>
    <scope>NUCLEOTIDE SEQUENCE</scope>
    <source>
        <strain evidence="13">CBS 506.95</strain>
    </source>
</reference>
<evidence type="ECO:0000256" key="7">
    <source>
        <dbReference type="ARBA" id="ARBA00022989"/>
    </source>
</evidence>
<keyword evidence="9" id="KW-0472">Membrane</keyword>
<evidence type="ECO:0000256" key="8">
    <source>
        <dbReference type="ARBA" id="ARBA00023098"/>
    </source>
</evidence>
<keyword evidence="6" id="KW-0256">Endoplasmic reticulum</keyword>
<evidence type="ECO:0000256" key="11">
    <source>
        <dbReference type="ARBA" id="ARBA00023264"/>
    </source>
</evidence>
<dbReference type="EMBL" id="MU157989">
    <property type="protein sequence ID" value="KAF9521789.1"/>
    <property type="molecule type" value="Genomic_DNA"/>
</dbReference>
<dbReference type="Proteomes" id="UP000807306">
    <property type="component" value="Unassembled WGS sequence"/>
</dbReference>
<keyword evidence="7" id="KW-1133">Transmembrane helix</keyword>
<keyword evidence="10" id="KW-0594">Phospholipid biosynthesis</keyword>
<dbReference type="OrthoDB" id="422086at2759"/>
<keyword evidence="4" id="KW-0949">S-adenosyl-L-methionine</keyword>
<evidence type="ECO:0008006" key="15">
    <source>
        <dbReference type="Google" id="ProtNLM"/>
    </source>
</evidence>
<keyword evidence="8" id="KW-0443">Lipid metabolism</keyword>
<evidence type="ECO:0000313" key="14">
    <source>
        <dbReference type="Proteomes" id="UP000807306"/>
    </source>
</evidence>
<dbReference type="GO" id="GO:0032259">
    <property type="term" value="P:methylation"/>
    <property type="evidence" value="ECO:0007669"/>
    <property type="project" value="UniProtKB-KW"/>
</dbReference>
<feature type="chain" id="PRO_5040365491" description="Protein-S-isoprenylcysteine O-methyltransferase" evidence="12">
    <location>
        <begin position="20"/>
        <end position="255"/>
    </location>
</feature>
<evidence type="ECO:0000256" key="12">
    <source>
        <dbReference type="SAM" id="SignalP"/>
    </source>
</evidence>
<comment type="caution">
    <text evidence="13">The sequence shown here is derived from an EMBL/GenBank/DDBJ whole genome shotgun (WGS) entry which is preliminary data.</text>
</comment>
<keyword evidence="12" id="KW-0732">Signal</keyword>
<evidence type="ECO:0000256" key="3">
    <source>
        <dbReference type="ARBA" id="ARBA00022603"/>
    </source>
</evidence>
<accession>A0A9P6E3E0</accession>
<gene>
    <name evidence="13" type="ORF">CPB83DRAFT_921944</name>
</gene>
<keyword evidence="3" id="KW-0808">Transferase</keyword>
<organism evidence="13 14">
    <name type="scientific">Crepidotus variabilis</name>
    <dbReference type="NCBI Taxonomy" id="179855"/>
    <lineage>
        <taxon>Eukaryota</taxon>
        <taxon>Fungi</taxon>
        <taxon>Dikarya</taxon>
        <taxon>Basidiomycota</taxon>
        <taxon>Agaricomycotina</taxon>
        <taxon>Agaricomycetes</taxon>
        <taxon>Agaricomycetidae</taxon>
        <taxon>Agaricales</taxon>
        <taxon>Agaricineae</taxon>
        <taxon>Crepidotaceae</taxon>
        <taxon>Crepidotus</taxon>
    </lineage>
</organism>
<evidence type="ECO:0000313" key="13">
    <source>
        <dbReference type="EMBL" id="KAF9521789.1"/>
    </source>
</evidence>
<dbReference type="InterPro" id="IPR007318">
    <property type="entry name" value="Phopholipid_MeTrfase"/>
</dbReference>
<evidence type="ECO:0000256" key="1">
    <source>
        <dbReference type="ARBA" id="ARBA00004127"/>
    </source>
</evidence>
<comment type="subcellular location">
    <subcellularLocation>
        <location evidence="1">Endomembrane system</location>
        <topology evidence="1">Multi-pass membrane protein</topology>
    </subcellularLocation>
</comment>
<protein>
    <recommendedName>
        <fullName evidence="15">Protein-S-isoprenylcysteine O-methyltransferase</fullName>
    </recommendedName>
</protein>
<evidence type="ECO:0000256" key="6">
    <source>
        <dbReference type="ARBA" id="ARBA00022824"/>
    </source>
</evidence>
<evidence type="ECO:0000256" key="4">
    <source>
        <dbReference type="ARBA" id="ARBA00022691"/>
    </source>
</evidence>
<keyword evidence="5" id="KW-0812">Transmembrane</keyword>
<name>A0A9P6E3E0_9AGAR</name>
<proteinExistence type="predicted"/>
<evidence type="ECO:0000256" key="10">
    <source>
        <dbReference type="ARBA" id="ARBA00023209"/>
    </source>
</evidence>
<dbReference type="AlphaFoldDB" id="A0A9P6E3E0"/>
<keyword evidence="14" id="KW-1185">Reference proteome</keyword>
<feature type="signal peptide" evidence="12">
    <location>
        <begin position="1"/>
        <end position="19"/>
    </location>
</feature>
<keyword evidence="2" id="KW-0444">Lipid biosynthesis</keyword>
<dbReference type="GO" id="GO:0012505">
    <property type="term" value="C:endomembrane system"/>
    <property type="evidence" value="ECO:0007669"/>
    <property type="project" value="UniProtKB-SubCell"/>
</dbReference>
<evidence type="ECO:0000256" key="2">
    <source>
        <dbReference type="ARBA" id="ARBA00022516"/>
    </source>
</evidence>
<dbReference type="GO" id="GO:0008654">
    <property type="term" value="P:phospholipid biosynthetic process"/>
    <property type="evidence" value="ECO:0007669"/>
    <property type="project" value="UniProtKB-KW"/>
</dbReference>
<sequence length="255" mass="28420">MSLARVSLVVFQAIANGLACTPPNPTSPKQRYHKEQMYILQIAPAVFKCHQIIAYFCAVFEVLFYIHSVIPTFILSQTSPVATFVCPTPSSRPSSALVQPTPAFVVGVLAVALGSYIRLDCFKTLGELFTFDLTVHPNHQLITRRFYGHVRHPAYTGSLLLVFGLALSHLTRGSWLTECGPLAWARTHSDRKGVLGLGLGGEAVRIAVWASWWLWTFCVGISRADAEDKQMKILFGEKWEAYALQVPWWFLPGLI</sequence>